<accession>A0ABT5VM83</accession>
<comment type="caution">
    <text evidence="1">The sequence shown here is derived from an EMBL/GenBank/DDBJ whole genome shotgun (WGS) entry which is preliminary data.</text>
</comment>
<dbReference type="EMBL" id="JAKJSC010000001">
    <property type="protein sequence ID" value="MDE5416538.1"/>
    <property type="molecule type" value="Genomic_DNA"/>
</dbReference>
<gene>
    <name evidence="1" type="ORF">L3049_00860</name>
</gene>
<dbReference type="RefSeq" id="WP_275107880.1">
    <property type="nucleotide sequence ID" value="NZ_JAKJSC010000001.1"/>
</dbReference>
<dbReference type="Proteomes" id="UP001528920">
    <property type="component" value="Unassembled WGS sequence"/>
</dbReference>
<proteinExistence type="predicted"/>
<evidence type="ECO:0000313" key="1">
    <source>
        <dbReference type="EMBL" id="MDE5416538.1"/>
    </source>
</evidence>
<sequence>MKVVIIFCVSAFYDDLKKIYQASGVEAYSEFDVKGYTQKHNKDCEAPNWFASSKDHYDSTATFAFLNEEKGSDLMNQISKFNNEIDCCSPIHAYMLDVEKFI</sequence>
<reference evidence="1 2" key="1">
    <citation type="submission" date="2022-01" db="EMBL/GenBank/DDBJ databases">
        <title>Labilibaculum sp. nov, a marine bacterium isolated from Antarctica.</title>
        <authorList>
            <person name="Dai W."/>
        </authorList>
    </citation>
    <scope>NUCLEOTIDE SEQUENCE [LARGE SCALE GENOMIC DNA]</scope>
    <source>
        <strain evidence="1 2">DW002</strain>
    </source>
</reference>
<keyword evidence="2" id="KW-1185">Reference proteome</keyword>
<organism evidence="1 2">
    <name type="scientific">Paralabilibaculum antarcticum</name>
    <dbReference type="NCBI Taxonomy" id="2912572"/>
    <lineage>
        <taxon>Bacteria</taxon>
        <taxon>Pseudomonadati</taxon>
        <taxon>Bacteroidota</taxon>
        <taxon>Bacteroidia</taxon>
        <taxon>Marinilabiliales</taxon>
        <taxon>Marinifilaceae</taxon>
        <taxon>Paralabilibaculum</taxon>
    </lineage>
</organism>
<protein>
    <submittedName>
        <fullName evidence="1">Uncharacterized protein</fullName>
    </submittedName>
</protein>
<evidence type="ECO:0000313" key="2">
    <source>
        <dbReference type="Proteomes" id="UP001528920"/>
    </source>
</evidence>
<name>A0ABT5VM83_9BACT</name>